<evidence type="ECO:0000256" key="4">
    <source>
        <dbReference type="ARBA" id="ARBA00023136"/>
    </source>
</evidence>
<evidence type="ECO:0000259" key="5">
    <source>
        <dbReference type="Pfam" id="PF06803"/>
    </source>
</evidence>
<comment type="caution">
    <text evidence="6">The sequence shown here is derived from an EMBL/GenBank/DDBJ whole genome shotgun (WGS) entry which is preliminary data.</text>
</comment>
<dbReference type="RefSeq" id="WP_194117073.1">
    <property type="nucleotide sequence ID" value="NZ_JADFUA010000010.1"/>
</dbReference>
<proteinExistence type="predicted"/>
<gene>
    <name evidence="6" type="ORF">INR99_14390</name>
</gene>
<protein>
    <submittedName>
        <fullName evidence="6">DUF1232 domain-containing protein</fullName>
    </submittedName>
</protein>
<dbReference type="GO" id="GO:0012505">
    <property type="term" value="C:endomembrane system"/>
    <property type="evidence" value="ECO:0007669"/>
    <property type="project" value="UniProtKB-SubCell"/>
</dbReference>
<sequence>MNTSEESRFDAPRFWQKLPVFARRAGLELVEKALWLFYAAQRPDTPRWARTVIYGALAYLLLPTDAIPDFLPGVGLTDDLASLVAALGLVAMYVNDDVKAQASSKLERWFGAGNLR</sequence>
<name>A0A8J7FM84_9NEIS</name>
<dbReference type="Proteomes" id="UP000604481">
    <property type="component" value="Unassembled WGS sequence"/>
</dbReference>
<evidence type="ECO:0000313" key="6">
    <source>
        <dbReference type="EMBL" id="MBE9610527.1"/>
    </source>
</evidence>
<dbReference type="Pfam" id="PF06803">
    <property type="entry name" value="DUF1232"/>
    <property type="match status" value="1"/>
</dbReference>
<dbReference type="AlphaFoldDB" id="A0A8J7FM84"/>
<evidence type="ECO:0000313" key="7">
    <source>
        <dbReference type="Proteomes" id="UP000604481"/>
    </source>
</evidence>
<comment type="subcellular location">
    <subcellularLocation>
        <location evidence="1">Endomembrane system</location>
        <topology evidence="1">Multi-pass membrane protein</topology>
    </subcellularLocation>
</comment>
<dbReference type="EMBL" id="JADFUA010000010">
    <property type="protein sequence ID" value="MBE9610527.1"/>
    <property type="molecule type" value="Genomic_DNA"/>
</dbReference>
<reference evidence="6 7" key="1">
    <citation type="submission" date="2020-10" db="EMBL/GenBank/DDBJ databases">
        <title>The genome sequence of Chitinilyticum litopenaei 4Y14.</title>
        <authorList>
            <person name="Liu Y."/>
        </authorList>
    </citation>
    <scope>NUCLEOTIDE SEQUENCE [LARGE SCALE GENOMIC DNA]</scope>
    <source>
        <strain evidence="6 7">4Y14</strain>
    </source>
</reference>
<dbReference type="PIRSF" id="PIRSF031804">
    <property type="entry name" value="UCP031804"/>
    <property type="match status" value="1"/>
</dbReference>
<dbReference type="InterPro" id="IPR010652">
    <property type="entry name" value="DUF1232"/>
</dbReference>
<evidence type="ECO:0000256" key="3">
    <source>
        <dbReference type="ARBA" id="ARBA00022989"/>
    </source>
</evidence>
<keyword evidence="2" id="KW-0812">Transmembrane</keyword>
<evidence type="ECO:0000256" key="1">
    <source>
        <dbReference type="ARBA" id="ARBA00004127"/>
    </source>
</evidence>
<keyword evidence="3" id="KW-1133">Transmembrane helix</keyword>
<feature type="domain" description="DUF1232" evidence="5">
    <location>
        <begin position="49"/>
        <end position="83"/>
    </location>
</feature>
<organism evidence="6 7">
    <name type="scientific">Chitinilyticum piscinae</name>
    <dbReference type="NCBI Taxonomy" id="2866724"/>
    <lineage>
        <taxon>Bacteria</taxon>
        <taxon>Pseudomonadati</taxon>
        <taxon>Pseudomonadota</taxon>
        <taxon>Betaproteobacteria</taxon>
        <taxon>Neisseriales</taxon>
        <taxon>Chitinibacteraceae</taxon>
        <taxon>Chitinilyticum</taxon>
    </lineage>
</organism>
<accession>A0A8J7FM84</accession>
<keyword evidence="4" id="KW-0472">Membrane</keyword>
<dbReference type="InterPro" id="IPR016983">
    <property type="entry name" value="UCP031804"/>
</dbReference>
<keyword evidence="7" id="KW-1185">Reference proteome</keyword>
<evidence type="ECO:0000256" key="2">
    <source>
        <dbReference type="ARBA" id="ARBA00022692"/>
    </source>
</evidence>